<dbReference type="RefSeq" id="XP_001437783.1">
    <property type="nucleotide sequence ID" value="XM_001437746.1"/>
</dbReference>
<reference evidence="2 3" key="1">
    <citation type="journal article" date="2006" name="Nature">
        <title>Global trends of whole-genome duplications revealed by the ciliate Paramecium tetraurelia.</title>
        <authorList>
            <consortium name="Genoscope"/>
            <person name="Aury J.-M."/>
            <person name="Jaillon O."/>
            <person name="Duret L."/>
            <person name="Noel B."/>
            <person name="Jubin C."/>
            <person name="Porcel B.M."/>
            <person name="Segurens B."/>
            <person name="Daubin V."/>
            <person name="Anthouard V."/>
            <person name="Aiach N."/>
            <person name="Arnaiz O."/>
            <person name="Billaut A."/>
            <person name="Beisson J."/>
            <person name="Blanc I."/>
            <person name="Bouhouche K."/>
            <person name="Camara F."/>
            <person name="Duharcourt S."/>
            <person name="Guigo R."/>
            <person name="Gogendeau D."/>
            <person name="Katinka M."/>
            <person name="Keller A.-M."/>
            <person name="Kissmehl R."/>
            <person name="Klotz C."/>
            <person name="Koll F."/>
            <person name="Le Moue A."/>
            <person name="Lepere C."/>
            <person name="Malinsky S."/>
            <person name="Nowacki M."/>
            <person name="Nowak J.K."/>
            <person name="Plattner H."/>
            <person name="Poulain J."/>
            <person name="Ruiz F."/>
            <person name="Serrano V."/>
            <person name="Zagulski M."/>
            <person name="Dessen P."/>
            <person name="Betermier M."/>
            <person name="Weissenbach J."/>
            <person name="Scarpelli C."/>
            <person name="Schachter V."/>
            <person name="Sperling L."/>
            <person name="Meyer E."/>
            <person name="Cohen J."/>
            <person name="Wincker P."/>
        </authorList>
    </citation>
    <scope>NUCLEOTIDE SEQUENCE [LARGE SCALE GENOMIC DNA]</scope>
    <source>
        <strain evidence="2 3">Stock d4-2</strain>
    </source>
</reference>
<dbReference type="GeneID" id="5023568"/>
<dbReference type="STRING" id="5888.A0CHW9"/>
<dbReference type="HOGENOM" id="CLU_020903_0_0_1"/>
<dbReference type="EMBL" id="CT868080">
    <property type="protein sequence ID" value="CAK70386.1"/>
    <property type="molecule type" value="Genomic_DNA"/>
</dbReference>
<dbReference type="AlphaFoldDB" id="A0CHW9"/>
<keyword evidence="3" id="KW-1185">Reference proteome</keyword>
<dbReference type="Proteomes" id="UP000000600">
    <property type="component" value="Unassembled WGS sequence"/>
</dbReference>
<accession>A0CHW9</accession>
<protein>
    <recommendedName>
        <fullName evidence="1">STIL N-terminal domain-containing protein</fullName>
    </recommendedName>
</protein>
<dbReference type="Pfam" id="PF15253">
    <property type="entry name" value="STIL_N"/>
    <property type="match status" value="1"/>
</dbReference>
<dbReference type="OrthoDB" id="303253at2759"/>
<dbReference type="InterPro" id="IPR057731">
    <property type="entry name" value="STIL_N"/>
</dbReference>
<feature type="domain" description="STIL N-terminal" evidence="1">
    <location>
        <begin position="187"/>
        <end position="316"/>
    </location>
</feature>
<evidence type="ECO:0000313" key="2">
    <source>
        <dbReference type="EMBL" id="CAK70386.1"/>
    </source>
</evidence>
<evidence type="ECO:0000313" key="3">
    <source>
        <dbReference type="Proteomes" id="UP000000600"/>
    </source>
</evidence>
<organism evidence="2 3">
    <name type="scientific">Paramecium tetraurelia</name>
    <dbReference type="NCBI Taxonomy" id="5888"/>
    <lineage>
        <taxon>Eukaryota</taxon>
        <taxon>Sar</taxon>
        <taxon>Alveolata</taxon>
        <taxon>Ciliophora</taxon>
        <taxon>Intramacronucleata</taxon>
        <taxon>Oligohymenophorea</taxon>
        <taxon>Peniculida</taxon>
        <taxon>Parameciidae</taxon>
        <taxon>Paramecium</taxon>
    </lineage>
</organism>
<proteinExistence type="predicted"/>
<evidence type="ECO:0000259" key="1">
    <source>
        <dbReference type="Pfam" id="PF15253"/>
    </source>
</evidence>
<name>A0CHW9_PARTE</name>
<dbReference type="InParanoid" id="A0CHW9"/>
<gene>
    <name evidence="2" type="ORF">GSPATT00038488001</name>
</gene>
<sequence length="573" mass="67865">MQTQDLVEYLEQDVKSFNQLFTFIPYQPSFYNFITKYQLKSIQIELKSEEFLPSIFVNDKLQHKIKYHQQFKQAYGLTNSFEFDNTISIDIISYDIEETYKEKLENDNMYPILLNFAVANSNWNADSLAQFINEKACSYNTINIDLLYLNLFRFALYFQKCNQITTFLHYPSVKFRLQEIRHTNKFVETPLTKMITKSRSSQKKEKVQYKFGFLSLDQSNRIFPLMIQDPLIFQLPLIGTWLYSNDPYDEPLNNRQYIWTMLTEYICSPYITRRICKDQYDQFLFIQFQKNQSPQFFEVSIQEDPQYKIVRSQERILNLDHHQIDLASAQPFKQIEKMADLYNPICNTNQNPNKTQNINKQEIRSAEPIQTIEQSFQQESTVKQPPVPQPLDSNQSYQSANFPQNQHLTEKLVIMQSEQLKLMQTQIIDLQRALLHQMQQPNVQQPMSPPRNEQTFHPSNKRIGLPVQKIDFLSEQLKLKTQSKKKEQEIEEIAQQILCDKIESMQNSTRNSINKLISQNNSNNSDTSHQFKISTNKKQSLGDLIISMKDSDIKRQIKRNQAMIQGYQWKYST</sequence>
<dbReference type="KEGG" id="ptm:GSPATT00038488001"/>